<dbReference type="PROSITE" id="PS50893">
    <property type="entry name" value="ABC_TRANSPORTER_2"/>
    <property type="match status" value="1"/>
</dbReference>
<feature type="domain" description="ABC transporter" evidence="9">
    <location>
        <begin position="97"/>
        <end position="346"/>
    </location>
</feature>
<comment type="subcellular location">
    <subcellularLocation>
        <location evidence="1">Cell inner membrane</location>
        <topology evidence="1">Peripheral membrane protein</topology>
    </subcellularLocation>
</comment>
<evidence type="ECO:0000259" key="9">
    <source>
        <dbReference type="PROSITE" id="PS50893"/>
    </source>
</evidence>
<dbReference type="Gene3D" id="3.40.50.300">
    <property type="entry name" value="P-loop containing nucleotide triphosphate hydrolases"/>
    <property type="match status" value="1"/>
</dbReference>
<keyword evidence="4" id="KW-1003">Cell membrane</keyword>
<comment type="caution">
    <text evidence="10">The sequence shown here is derived from an EMBL/GenBank/DDBJ whole genome shotgun (WGS) entry which is preliminary data.</text>
</comment>
<accession>A0A839HMI1</accession>
<dbReference type="Pfam" id="PF08352">
    <property type="entry name" value="oligo_HPY"/>
    <property type="match status" value="1"/>
</dbReference>
<dbReference type="PANTHER" id="PTHR43297:SF2">
    <property type="entry name" value="DIPEPTIDE TRANSPORT ATP-BINDING PROTEIN DPPD"/>
    <property type="match status" value="1"/>
</dbReference>
<dbReference type="Pfam" id="PF00005">
    <property type="entry name" value="ABC_tran"/>
    <property type="match status" value="1"/>
</dbReference>
<dbReference type="GO" id="GO:0055085">
    <property type="term" value="P:transmembrane transport"/>
    <property type="evidence" value="ECO:0007669"/>
    <property type="project" value="UniProtKB-ARBA"/>
</dbReference>
<protein>
    <submittedName>
        <fullName evidence="10">ABC transporter ATP-binding protein</fullName>
    </submittedName>
</protein>
<feature type="compositionally biased region" description="Low complexity" evidence="8">
    <location>
        <begin position="450"/>
        <end position="461"/>
    </location>
</feature>
<dbReference type="InterPro" id="IPR017871">
    <property type="entry name" value="ABC_transporter-like_CS"/>
</dbReference>
<dbReference type="EMBL" id="JACIVI010000004">
    <property type="protein sequence ID" value="MBB1162602.1"/>
    <property type="molecule type" value="Genomic_DNA"/>
</dbReference>
<dbReference type="PROSITE" id="PS00211">
    <property type="entry name" value="ABC_TRANSPORTER_1"/>
    <property type="match status" value="1"/>
</dbReference>
<feature type="region of interest" description="Disordered" evidence="8">
    <location>
        <begin position="40"/>
        <end position="89"/>
    </location>
</feature>
<dbReference type="GO" id="GO:0005886">
    <property type="term" value="C:plasma membrane"/>
    <property type="evidence" value="ECO:0007669"/>
    <property type="project" value="UniProtKB-SubCell"/>
</dbReference>
<dbReference type="SMART" id="SM00382">
    <property type="entry name" value="AAA"/>
    <property type="match status" value="1"/>
</dbReference>
<evidence type="ECO:0000256" key="5">
    <source>
        <dbReference type="ARBA" id="ARBA00022741"/>
    </source>
</evidence>
<dbReference type="InterPro" id="IPR003593">
    <property type="entry name" value="AAA+_ATPase"/>
</dbReference>
<comment type="similarity">
    <text evidence="2">Belongs to the ABC transporter superfamily.</text>
</comment>
<dbReference type="InterPro" id="IPR013563">
    <property type="entry name" value="Oligopep_ABC_C"/>
</dbReference>
<feature type="compositionally biased region" description="Low complexity" evidence="8">
    <location>
        <begin position="43"/>
        <end position="55"/>
    </location>
</feature>
<evidence type="ECO:0000256" key="3">
    <source>
        <dbReference type="ARBA" id="ARBA00022448"/>
    </source>
</evidence>
<sequence length="476" mass="49883">MISPSQPPPPGSRREPGFDPSADLDLGIVDVEAHLLTEDQEVARAATATEANPAPDSQAPRGAAFVGPDSPPESGSGQKRAAPSPATQSIGEGVFGIRQLSLLTRDASGVVQTLIDDISFDLRRGELMALVGESGAGKSLVGAALMGLLPVGVWSSSGKLWFGGQRLDTLRPAARARLRGRRIAAIFQDANAALDPLFTVGDQLTETLAHHHKLGRAAARERAIVLLGEVGLAPAEARLAQYPHELSGGQRQRVVIALALAGDPEVLIADEPTSALDVTLQAQIIDLLQRMARERGLGVLLITHDLGLVAEVCQRVLVLYAGRMVEEGPVPEVLGRPLHPYTAALLGTLPRLAAQAHLPRPIPGAMPSAAERPTGCAFAARCLRVGTECAQRPETLIRGTRQRIAVRALGFDRPGEPSSNRLVAPSALPTQWGGQLACWHPLDGPPPAGSPEAASASAAAAARRRPQRLGGALDLP</sequence>
<dbReference type="FunFam" id="3.40.50.300:FF:000016">
    <property type="entry name" value="Oligopeptide ABC transporter ATP-binding component"/>
    <property type="match status" value="1"/>
</dbReference>
<keyword evidence="7" id="KW-0472">Membrane</keyword>
<feature type="region of interest" description="Disordered" evidence="8">
    <location>
        <begin position="1"/>
        <end position="25"/>
    </location>
</feature>
<dbReference type="CDD" id="cd03257">
    <property type="entry name" value="ABC_NikE_OppD_transporters"/>
    <property type="match status" value="1"/>
</dbReference>
<dbReference type="RefSeq" id="WP_182664709.1">
    <property type="nucleotide sequence ID" value="NZ_JACIVI010000004.1"/>
</dbReference>
<dbReference type="NCBIfam" id="TIGR01727">
    <property type="entry name" value="oligo_HPY"/>
    <property type="match status" value="1"/>
</dbReference>
<feature type="compositionally biased region" description="Pro residues" evidence="8">
    <location>
        <begin position="1"/>
        <end position="11"/>
    </location>
</feature>
<dbReference type="SUPFAM" id="SSF52540">
    <property type="entry name" value="P-loop containing nucleoside triphosphate hydrolases"/>
    <property type="match status" value="1"/>
</dbReference>
<feature type="region of interest" description="Disordered" evidence="8">
    <location>
        <begin position="442"/>
        <end position="476"/>
    </location>
</feature>
<keyword evidence="3" id="KW-0813">Transport</keyword>
<dbReference type="AlphaFoldDB" id="A0A839HMI1"/>
<evidence type="ECO:0000313" key="11">
    <source>
        <dbReference type="Proteomes" id="UP000586093"/>
    </source>
</evidence>
<dbReference type="GO" id="GO:0005524">
    <property type="term" value="F:ATP binding"/>
    <property type="evidence" value="ECO:0007669"/>
    <property type="project" value="UniProtKB-KW"/>
</dbReference>
<evidence type="ECO:0000313" key="10">
    <source>
        <dbReference type="EMBL" id="MBB1162602.1"/>
    </source>
</evidence>
<dbReference type="GO" id="GO:0016887">
    <property type="term" value="F:ATP hydrolysis activity"/>
    <property type="evidence" value="ECO:0007669"/>
    <property type="project" value="InterPro"/>
</dbReference>
<evidence type="ECO:0000256" key="4">
    <source>
        <dbReference type="ARBA" id="ARBA00022475"/>
    </source>
</evidence>
<proteinExistence type="inferred from homology"/>
<evidence type="ECO:0000256" key="6">
    <source>
        <dbReference type="ARBA" id="ARBA00022840"/>
    </source>
</evidence>
<dbReference type="InterPro" id="IPR027417">
    <property type="entry name" value="P-loop_NTPase"/>
</dbReference>
<evidence type="ECO:0000256" key="1">
    <source>
        <dbReference type="ARBA" id="ARBA00004417"/>
    </source>
</evidence>
<name>A0A839HMI1_9BURK</name>
<evidence type="ECO:0000256" key="7">
    <source>
        <dbReference type="ARBA" id="ARBA00023136"/>
    </source>
</evidence>
<evidence type="ECO:0000256" key="8">
    <source>
        <dbReference type="SAM" id="MobiDB-lite"/>
    </source>
</evidence>
<keyword evidence="11" id="KW-1185">Reference proteome</keyword>
<dbReference type="PANTHER" id="PTHR43297">
    <property type="entry name" value="OLIGOPEPTIDE TRANSPORT ATP-BINDING PROTEIN APPD"/>
    <property type="match status" value="1"/>
</dbReference>
<reference evidence="10 11" key="1">
    <citation type="submission" date="2020-08" db="EMBL/GenBank/DDBJ databases">
        <title>Aquariorum lacteus gen. nov., sp. nov., a new member of the family Comamonadaceae, isolated from freshwater aquarium.</title>
        <authorList>
            <person name="Chun S.-J."/>
        </authorList>
    </citation>
    <scope>NUCLEOTIDE SEQUENCE [LARGE SCALE GENOMIC DNA]</scope>
    <source>
        <strain evidence="10 11">SJAQ100</strain>
    </source>
</reference>
<dbReference type="GO" id="GO:0015833">
    <property type="term" value="P:peptide transport"/>
    <property type="evidence" value="ECO:0007669"/>
    <property type="project" value="InterPro"/>
</dbReference>
<evidence type="ECO:0000256" key="2">
    <source>
        <dbReference type="ARBA" id="ARBA00005417"/>
    </source>
</evidence>
<keyword evidence="5" id="KW-0547">Nucleotide-binding</keyword>
<dbReference type="Proteomes" id="UP000586093">
    <property type="component" value="Unassembled WGS sequence"/>
</dbReference>
<dbReference type="InterPro" id="IPR050388">
    <property type="entry name" value="ABC_Ni/Peptide_Import"/>
</dbReference>
<dbReference type="InterPro" id="IPR003439">
    <property type="entry name" value="ABC_transporter-like_ATP-bd"/>
</dbReference>
<keyword evidence="6 10" id="KW-0067">ATP-binding</keyword>
<organism evidence="10 11">
    <name type="scientific">Aquariibacter albus</name>
    <dbReference type="NCBI Taxonomy" id="2759899"/>
    <lineage>
        <taxon>Bacteria</taxon>
        <taxon>Pseudomonadati</taxon>
        <taxon>Pseudomonadota</taxon>
        <taxon>Betaproteobacteria</taxon>
        <taxon>Burkholderiales</taxon>
        <taxon>Sphaerotilaceae</taxon>
        <taxon>Aquariibacter</taxon>
    </lineage>
</organism>
<gene>
    <name evidence="10" type="ORF">H4F90_11495</name>
</gene>